<comment type="caution">
    <text evidence="2">The sequence shown here is derived from an EMBL/GenBank/DDBJ whole genome shotgun (WGS) entry which is preliminary data.</text>
</comment>
<dbReference type="EMBL" id="JBHSIU010000122">
    <property type="protein sequence ID" value="MFC5007396.1"/>
    <property type="molecule type" value="Genomic_DNA"/>
</dbReference>
<gene>
    <name evidence="2" type="ORF">ACFPIJ_57495</name>
</gene>
<feature type="transmembrane region" description="Helical" evidence="1">
    <location>
        <begin position="88"/>
        <end position="107"/>
    </location>
</feature>
<feature type="transmembrane region" description="Helical" evidence="1">
    <location>
        <begin position="113"/>
        <end position="136"/>
    </location>
</feature>
<dbReference type="Proteomes" id="UP001595912">
    <property type="component" value="Unassembled WGS sequence"/>
</dbReference>
<reference evidence="3" key="1">
    <citation type="journal article" date="2019" name="Int. J. Syst. Evol. Microbiol.">
        <title>The Global Catalogue of Microorganisms (GCM) 10K type strain sequencing project: providing services to taxonomists for standard genome sequencing and annotation.</title>
        <authorList>
            <consortium name="The Broad Institute Genomics Platform"/>
            <consortium name="The Broad Institute Genome Sequencing Center for Infectious Disease"/>
            <person name="Wu L."/>
            <person name="Ma J."/>
        </authorList>
    </citation>
    <scope>NUCLEOTIDE SEQUENCE [LARGE SCALE GENOMIC DNA]</scope>
    <source>
        <strain evidence="3">CGMCC 4.7152</strain>
    </source>
</reference>
<dbReference type="RefSeq" id="WP_380128040.1">
    <property type="nucleotide sequence ID" value="NZ_JBHSIU010000122.1"/>
</dbReference>
<proteinExistence type="predicted"/>
<evidence type="ECO:0000313" key="3">
    <source>
        <dbReference type="Proteomes" id="UP001595912"/>
    </source>
</evidence>
<evidence type="ECO:0000256" key="1">
    <source>
        <dbReference type="SAM" id="Phobius"/>
    </source>
</evidence>
<keyword evidence="1" id="KW-0812">Transmembrane</keyword>
<organism evidence="2 3">
    <name type="scientific">Dactylosporangium cerinum</name>
    <dbReference type="NCBI Taxonomy" id="1434730"/>
    <lineage>
        <taxon>Bacteria</taxon>
        <taxon>Bacillati</taxon>
        <taxon>Actinomycetota</taxon>
        <taxon>Actinomycetes</taxon>
        <taxon>Micromonosporales</taxon>
        <taxon>Micromonosporaceae</taxon>
        <taxon>Dactylosporangium</taxon>
    </lineage>
</organism>
<dbReference type="InterPro" id="IPR045713">
    <property type="entry name" value="DUF6069"/>
</dbReference>
<sequence length="142" mass="14296">MTTSATSSTSTAVAPPVWIRGLIAAAVAAVVNVVIRLIASAAGADMLVDAEGTSTAVTPAAVLIATTLPIVLGGVFVWLLARRTPRAQVLFAWVGLILGVATIPVPLLSAHDIATGLSLAPMHVVAGAAWFSAMMLGAKKTS</sequence>
<keyword evidence="1" id="KW-1133">Transmembrane helix</keyword>
<accession>A0ABV9WJ71</accession>
<feature type="transmembrane region" description="Helical" evidence="1">
    <location>
        <begin position="59"/>
        <end position="81"/>
    </location>
</feature>
<keyword evidence="3" id="KW-1185">Reference proteome</keyword>
<dbReference type="Pfam" id="PF19545">
    <property type="entry name" value="DUF6069"/>
    <property type="match status" value="1"/>
</dbReference>
<evidence type="ECO:0000313" key="2">
    <source>
        <dbReference type="EMBL" id="MFC5007396.1"/>
    </source>
</evidence>
<protein>
    <submittedName>
        <fullName evidence="2">DUF6069 family protein</fullName>
    </submittedName>
</protein>
<feature type="transmembrane region" description="Helical" evidence="1">
    <location>
        <begin position="17"/>
        <end position="39"/>
    </location>
</feature>
<keyword evidence="1" id="KW-0472">Membrane</keyword>
<name>A0ABV9WJ71_9ACTN</name>